<feature type="region of interest" description="Disordered" evidence="1">
    <location>
        <begin position="1"/>
        <end position="79"/>
    </location>
</feature>
<feature type="compositionally biased region" description="Basic and acidic residues" evidence="1">
    <location>
        <begin position="152"/>
        <end position="197"/>
    </location>
</feature>
<dbReference type="Proteomes" id="UP000186817">
    <property type="component" value="Unassembled WGS sequence"/>
</dbReference>
<feature type="compositionally biased region" description="Basic and acidic residues" evidence="1">
    <location>
        <begin position="130"/>
        <end position="145"/>
    </location>
</feature>
<protein>
    <submittedName>
        <fullName evidence="2">Uncharacterized protein</fullName>
    </submittedName>
</protein>
<dbReference type="EMBL" id="LSRX01000051">
    <property type="protein sequence ID" value="OLQ11951.1"/>
    <property type="molecule type" value="Genomic_DNA"/>
</dbReference>
<feature type="region of interest" description="Disordered" evidence="1">
    <location>
        <begin position="130"/>
        <end position="197"/>
    </location>
</feature>
<keyword evidence="3" id="KW-1185">Reference proteome</keyword>
<feature type="compositionally biased region" description="Polar residues" evidence="1">
    <location>
        <begin position="1"/>
        <end position="11"/>
    </location>
</feature>
<evidence type="ECO:0000313" key="2">
    <source>
        <dbReference type="EMBL" id="OLQ11951.1"/>
    </source>
</evidence>
<sequence>MEDQNESSQGGQDLGVRVPVGLSDPSDSSMTGAPTPEPTPEAGPAQWQRAEAPPSTRPGSARFETGCASGGDGASTCLSRPGSSFPLHFACASCLDLPRRGDICGGGQHPKLPPDAVELTFQVCCQKTQRTTEESACREDGRGDEDSPDSQALHDLREGRKLREDRLKRRSTRDSRDGRNGRGDWRNLPDVRDVRDR</sequence>
<organism evidence="2 3">
    <name type="scientific">Symbiodinium microadriaticum</name>
    <name type="common">Dinoflagellate</name>
    <name type="synonym">Zooxanthella microadriatica</name>
    <dbReference type="NCBI Taxonomy" id="2951"/>
    <lineage>
        <taxon>Eukaryota</taxon>
        <taxon>Sar</taxon>
        <taxon>Alveolata</taxon>
        <taxon>Dinophyceae</taxon>
        <taxon>Suessiales</taxon>
        <taxon>Symbiodiniaceae</taxon>
        <taxon>Symbiodinium</taxon>
    </lineage>
</organism>
<gene>
    <name evidence="2" type="ORF">AK812_SmicGene4202</name>
</gene>
<evidence type="ECO:0000256" key="1">
    <source>
        <dbReference type="SAM" id="MobiDB-lite"/>
    </source>
</evidence>
<name>A0A1Q9EX10_SYMMI</name>
<comment type="caution">
    <text evidence="2">The sequence shown here is derived from an EMBL/GenBank/DDBJ whole genome shotgun (WGS) entry which is preliminary data.</text>
</comment>
<evidence type="ECO:0000313" key="3">
    <source>
        <dbReference type="Proteomes" id="UP000186817"/>
    </source>
</evidence>
<reference evidence="2 3" key="1">
    <citation type="submission" date="2016-02" db="EMBL/GenBank/DDBJ databases">
        <title>Genome analysis of coral dinoflagellate symbionts highlights evolutionary adaptations to a symbiotic lifestyle.</title>
        <authorList>
            <person name="Aranda M."/>
            <person name="Li Y."/>
            <person name="Liew Y.J."/>
            <person name="Baumgarten S."/>
            <person name="Simakov O."/>
            <person name="Wilson M."/>
            <person name="Piel J."/>
            <person name="Ashoor H."/>
            <person name="Bougouffa S."/>
            <person name="Bajic V.B."/>
            <person name="Ryu T."/>
            <person name="Ravasi T."/>
            <person name="Bayer T."/>
            <person name="Micklem G."/>
            <person name="Kim H."/>
            <person name="Bhak J."/>
            <person name="Lajeunesse T.C."/>
            <person name="Voolstra C.R."/>
        </authorList>
    </citation>
    <scope>NUCLEOTIDE SEQUENCE [LARGE SCALE GENOMIC DNA]</scope>
    <source>
        <strain evidence="2 3">CCMP2467</strain>
    </source>
</reference>
<accession>A0A1Q9EX10</accession>
<proteinExistence type="predicted"/>
<dbReference type="AlphaFoldDB" id="A0A1Q9EX10"/>